<dbReference type="EMBL" id="JAABNT010000002">
    <property type="protein sequence ID" value="NEK21634.1"/>
    <property type="molecule type" value="Genomic_DNA"/>
</dbReference>
<gene>
    <name evidence="11" type="ORF">GV827_04345</name>
</gene>
<evidence type="ECO:0000256" key="3">
    <source>
        <dbReference type="ARBA" id="ARBA00022475"/>
    </source>
</evidence>
<dbReference type="InterPro" id="IPR055348">
    <property type="entry name" value="DctQ"/>
</dbReference>
<keyword evidence="5 9" id="KW-0812">Transmembrane</keyword>
<keyword evidence="7 9" id="KW-0472">Membrane</keyword>
<evidence type="ECO:0000256" key="9">
    <source>
        <dbReference type="RuleBase" id="RU369079"/>
    </source>
</evidence>
<evidence type="ECO:0000256" key="8">
    <source>
        <dbReference type="ARBA" id="ARBA00038436"/>
    </source>
</evidence>
<dbReference type="GO" id="GO:0022857">
    <property type="term" value="F:transmembrane transporter activity"/>
    <property type="evidence" value="ECO:0007669"/>
    <property type="project" value="UniProtKB-UniRule"/>
</dbReference>
<evidence type="ECO:0000256" key="6">
    <source>
        <dbReference type="ARBA" id="ARBA00022989"/>
    </source>
</evidence>
<comment type="similarity">
    <text evidence="8 9">Belongs to the TRAP transporter small permease family.</text>
</comment>
<name>A0A6P0CBB4_9RHOB</name>
<comment type="subunit">
    <text evidence="9">The complex comprises the extracytoplasmic solute receptor protein and the two transmembrane proteins.</text>
</comment>
<keyword evidence="2 9" id="KW-0813">Transport</keyword>
<dbReference type="GO" id="GO:0015740">
    <property type="term" value="P:C4-dicarboxylate transport"/>
    <property type="evidence" value="ECO:0007669"/>
    <property type="project" value="TreeGrafter"/>
</dbReference>
<comment type="caution">
    <text evidence="11">The sequence shown here is derived from an EMBL/GenBank/DDBJ whole genome shotgun (WGS) entry which is preliminary data.</text>
</comment>
<protein>
    <recommendedName>
        <fullName evidence="9">TRAP transporter small permease protein</fullName>
    </recommendedName>
</protein>
<reference evidence="11 12" key="1">
    <citation type="submission" date="2020-01" db="EMBL/GenBank/DDBJ databases">
        <title>Sulfitobacter sediminilitoris sp. nov., isolated from a tidal flat.</title>
        <authorList>
            <person name="Park S."/>
            <person name="Yoon J.-H."/>
        </authorList>
    </citation>
    <scope>NUCLEOTIDE SEQUENCE [LARGE SCALE GENOMIC DNA]</scope>
    <source>
        <strain evidence="11 12">JBTF-M27</strain>
    </source>
</reference>
<organism evidence="11 12">
    <name type="scientific">Sulfitobacter sediminilitoris</name>
    <dbReference type="NCBI Taxonomy" id="2698830"/>
    <lineage>
        <taxon>Bacteria</taxon>
        <taxon>Pseudomonadati</taxon>
        <taxon>Pseudomonadota</taxon>
        <taxon>Alphaproteobacteria</taxon>
        <taxon>Rhodobacterales</taxon>
        <taxon>Roseobacteraceae</taxon>
        <taxon>Sulfitobacter</taxon>
    </lineage>
</organism>
<accession>A0A6P0CBB4</accession>
<dbReference type="GO" id="GO:0005886">
    <property type="term" value="C:plasma membrane"/>
    <property type="evidence" value="ECO:0007669"/>
    <property type="project" value="UniProtKB-SubCell"/>
</dbReference>
<feature type="transmembrane region" description="Helical" evidence="9">
    <location>
        <begin position="128"/>
        <end position="148"/>
    </location>
</feature>
<dbReference type="InterPro" id="IPR007387">
    <property type="entry name" value="TRAP_DctQ"/>
</dbReference>
<evidence type="ECO:0000256" key="1">
    <source>
        <dbReference type="ARBA" id="ARBA00004429"/>
    </source>
</evidence>
<feature type="transmembrane region" description="Helical" evidence="9">
    <location>
        <begin position="9"/>
        <end position="28"/>
    </location>
</feature>
<dbReference type="RefSeq" id="WP_164352477.1">
    <property type="nucleotide sequence ID" value="NZ_JAABNT010000002.1"/>
</dbReference>
<sequence>MLGQLFDRLLWLLAALSAGIFGAIAIVISINVALRNLGLPVIYGALDGIQYALMIATFMGAPWVLARDGHVKVDLLTASLAPHTQTMLARVTALIGALTAAVLGWYGFQAAVASAARGSMIRTSFVIPEWWMLAFVPVSLTLCVIVFARKLVRPDDPDRALSGL</sequence>
<evidence type="ECO:0000313" key="12">
    <source>
        <dbReference type="Proteomes" id="UP000468591"/>
    </source>
</evidence>
<proteinExistence type="inferred from homology"/>
<dbReference type="Proteomes" id="UP000468591">
    <property type="component" value="Unassembled WGS sequence"/>
</dbReference>
<evidence type="ECO:0000313" key="11">
    <source>
        <dbReference type="EMBL" id="NEK21634.1"/>
    </source>
</evidence>
<dbReference type="PANTHER" id="PTHR35011">
    <property type="entry name" value="2,3-DIKETO-L-GULONATE TRAP TRANSPORTER SMALL PERMEASE PROTEIN YIAM"/>
    <property type="match status" value="1"/>
</dbReference>
<evidence type="ECO:0000256" key="4">
    <source>
        <dbReference type="ARBA" id="ARBA00022519"/>
    </source>
</evidence>
<keyword evidence="3" id="KW-1003">Cell membrane</keyword>
<keyword evidence="4 9" id="KW-0997">Cell inner membrane</keyword>
<keyword evidence="6 9" id="KW-1133">Transmembrane helix</keyword>
<dbReference type="AlphaFoldDB" id="A0A6P0CBB4"/>
<evidence type="ECO:0000256" key="2">
    <source>
        <dbReference type="ARBA" id="ARBA00022448"/>
    </source>
</evidence>
<dbReference type="PANTHER" id="PTHR35011:SF10">
    <property type="entry name" value="TRAP TRANSPORTER SMALL PERMEASE PROTEIN"/>
    <property type="match status" value="1"/>
</dbReference>
<evidence type="ECO:0000259" key="10">
    <source>
        <dbReference type="Pfam" id="PF04290"/>
    </source>
</evidence>
<comment type="subcellular location">
    <subcellularLocation>
        <location evidence="1 9">Cell inner membrane</location>
        <topology evidence="1 9">Multi-pass membrane protein</topology>
    </subcellularLocation>
</comment>
<keyword evidence="12" id="KW-1185">Reference proteome</keyword>
<evidence type="ECO:0000256" key="7">
    <source>
        <dbReference type="ARBA" id="ARBA00023136"/>
    </source>
</evidence>
<feature type="transmembrane region" description="Helical" evidence="9">
    <location>
        <begin position="87"/>
        <end position="108"/>
    </location>
</feature>
<evidence type="ECO:0000256" key="5">
    <source>
        <dbReference type="ARBA" id="ARBA00022692"/>
    </source>
</evidence>
<comment type="function">
    <text evidence="9">Part of the tripartite ATP-independent periplasmic (TRAP) transport system.</text>
</comment>
<dbReference type="Pfam" id="PF04290">
    <property type="entry name" value="DctQ"/>
    <property type="match status" value="1"/>
</dbReference>
<feature type="transmembrane region" description="Helical" evidence="9">
    <location>
        <begin position="48"/>
        <end position="66"/>
    </location>
</feature>
<feature type="domain" description="Tripartite ATP-independent periplasmic transporters DctQ component" evidence="10">
    <location>
        <begin position="24"/>
        <end position="153"/>
    </location>
</feature>